<accession>A0A3M7RTH6</accession>
<dbReference type="Proteomes" id="UP000276133">
    <property type="component" value="Unassembled WGS sequence"/>
</dbReference>
<dbReference type="InterPro" id="IPR003591">
    <property type="entry name" value="Leu-rich_rpt_typical-subtyp"/>
</dbReference>
<dbReference type="InterPro" id="IPR050328">
    <property type="entry name" value="Dev_Immune_Receptor"/>
</dbReference>
<dbReference type="Gene3D" id="3.80.10.10">
    <property type="entry name" value="Ribonuclease Inhibitor"/>
    <property type="match status" value="2"/>
</dbReference>
<comment type="caution">
    <text evidence="5">The sequence shown here is derived from an EMBL/GenBank/DDBJ whole genome shotgun (WGS) entry which is preliminary data.</text>
</comment>
<sequence>MDEKKFQDRHHIISYFDDLANKIDLQTEEILEKENKECEKNAVNTIRKKYITLIDQLRDFNLKNISQGYFRYCFFIPNTKKILKIQELYGISRTNFLFDNRIGKLIILDINIDDEIISELTNYCNRIPRESNLFQKNIKSLKNFLIATILFEQIDSKLTFPVINLTIQKKLYSLNLDLLHFDKLDEQSLDIFEHLIDCSQLECLSMVIMRQTNLPCFDIYEKLVSLENLTLEFKGGVKNENFKALENLKELNLIEITALEDKAFYGQNNLTNLSIKNSKVEKLTNRIFSQLDDLINLDLYSNKINSISNQCFANLKNLKILNLSHNCLKKLNQYELNGLNKLEKLEMNNNSIEIIHPKALKQLHRLEILIIYSNRIKKIEPSTFMFQKNLKYLNLENNLIANLNFLARLKNLEILNLKGNVKLESNTALENFHLPKLKMLAINCTAISTFSDNLVNLQALEIYDLKSIDEGSFKNLKNIDYLILNLARDNFINSLNENHLEGLSGLKYFLIENSHSLDILKQKENIFKQIFNQFDSIQCKTERTRYNQFFTQIKIVDSVRKYFEDHLMVKQTFRENICTDKYCLNWNLEYVFL</sequence>
<evidence type="ECO:0000313" key="6">
    <source>
        <dbReference type="Proteomes" id="UP000276133"/>
    </source>
</evidence>
<evidence type="ECO:0000256" key="2">
    <source>
        <dbReference type="ARBA" id="ARBA00022729"/>
    </source>
</evidence>
<dbReference type="OrthoDB" id="2015831at2759"/>
<keyword evidence="2" id="KW-0732">Signal</keyword>
<reference evidence="5 6" key="1">
    <citation type="journal article" date="2018" name="Sci. Rep.">
        <title>Genomic signatures of local adaptation to the degree of environmental predictability in rotifers.</title>
        <authorList>
            <person name="Franch-Gras L."/>
            <person name="Hahn C."/>
            <person name="Garcia-Roger E.M."/>
            <person name="Carmona M.J."/>
            <person name="Serra M."/>
            <person name="Gomez A."/>
        </authorList>
    </citation>
    <scope>NUCLEOTIDE SEQUENCE [LARGE SCALE GENOMIC DNA]</scope>
    <source>
        <strain evidence="5">HYR1</strain>
    </source>
</reference>
<protein>
    <submittedName>
        <fullName evidence="5">Insulin-like growth factor-binding complex acid labile subunit isoform X3</fullName>
    </submittedName>
</protein>
<dbReference type="GO" id="GO:0031012">
    <property type="term" value="C:extracellular matrix"/>
    <property type="evidence" value="ECO:0007669"/>
    <property type="project" value="TreeGrafter"/>
</dbReference>
<organism evidence="5 6">
    <name type="scientific">Brachionus plicatilis</name>
    <name type="common">Marine rotifer</name>
    <name type="synonym">Brachionus muelleri</name>
    <dbReference type="NCBI Taxonomy" id="10195"/>
    <lineage>
        <taxon>Eukaryota</taxon>
        <taxon>Metazoa</taxon>
        <taxon>Spiralia</taxon>
        <taxon>Gnathifera</taxon>
        <taxon>Rotifera</taxon>
        <taxon>Eurotatoria</taxon>
        <taxon>Monogononta</taxon>
        <taxon>Pseudotrocha</taxon>
        <taxon>Ploima</taxon>
        <taxon>Brachionidae</taxon>
        <taxon>Brachionus</taxon>
    </lineage>
</organism>
<dbReference type="PANTHER" id="PTHR24373:SF370">
    <property type="entry name" value="FISH-LIPS, ISOFORM E"/>
    <property type="match status" value="1"/>
</dbReference>
<dbReference type="InterPro" id="IPR001611">
    <property type="entry name" value="Leu-rich_rpt"/>
</dbReference>
<evidence type="ECO:0000256" key="4">
    <source>
        <dbReference type="SAM" id="Coils"/>
    </source>
</evidence>
<dbReference type="GO" id="GO:0005615">
    <property type="term" value="C:extracellular space"/>
    <property type="evidence" value="ECO:0007669"/>
    <property type="project" value="TreeGrafter"/>
</dbReference>
<dbReference type="EMBL" id="REGN01002702">
    <property type="protein sequence ID" value="RNA26625.1"/>
    <property type="molecule type" value="Genomic_DNA"/>
</dbReference>
<evidence type="ECO:0000256" key="3">
    <source>
        <dbReference type="ARBA" id="ARBA00022737"/>
    </source>
</evidence>
<dbReference type="SUPFAM" id="SSF52058">
    <property type="entry name" value="L domain-like"/>
    <property type="match status" value="1"/>
</dbReference>
<dbReference type="SMART" id="SM00369">
    <property type="entry name" value="LRR_TYP"/>
    <property type="match status" value="5"/>
</dbReference>
<proteinExistence type="predicted"/>
<dbReference type="SMART" id="SM00365">
    <property type="entry name" value="LRR_SD22"/>
    <property type="match status" value="3"/>
</dbReference>
<dbReference type="InterPro" id="IPR032675">
    <property type="entry name" value="LRR_dom_sf"/>
</dbReference>
<evidence type="ECO:0000256" key="1">
    <source>
        <dbReference type="ARBA" id="ARBA00022614"/>
    </source>
</evidence>
<keyword evidence="4" id="KW-0175">Coiled coil</keyword>
<dbReference type="STRING" id="10195.A0A3M7RTH6"/>
<dbReference type="PROSITE" id="PS51450">
    <property type="entry name" value="LRR"/>
    <property type="match status" value="3"/>
</dbReference>
<keyword evidence="6" id="KW-1185">Reference proteome</keyword>
<name>A0A3M7RTH6_BRAPC</name>
<dbReference type="Pfam" id="PF13855">
    <property type="entry name" value="LRR_8"/>
    <property type="match status" value="2"/>
</dbReference>
<feature type="coiled-coil region" evidence="4">
    <location>
        <begin position="16"/>
        <end position="48"/>
    </location>
</feature>
<dbReference type="PANTHER" id="PTHR24373">
    <property type="entry name" value="SLIT RELATED LEUCINE-RICH REPEAT NEURONAL PROTEIN"/>
    <property type="match status" value="1"/>
</dbReference>
<keyword evidence="1" id="KW-0433">Leucine-rich repeat</keyword>
<dbReference type="AlphaFoldDB" id="A0A3M7RTH6"/>
<evidence type="ECO:0000313" key="5">
    <source>
        <dbReference type="EMBL" id="RNA26625.1"/>
    </source>
</evidence>
<gene>
    <name evidence="5" type="ORF">BpHYR1_022251</name>
</gene>
<keyword evidence="3" id="KW-0677">Repeat</keyword>